<organism evidence="2 3">
    <name type="scientific">Saccharothrix violaceirubra</name>
    <dbReference type="NCBI Taxonomy" id="413306"/>
    <lineage>
        <taxon>Bacteria</taxon>
        <taxon>Bacillati</taxon>
        <taxon>Actinomycetota</taxon>
        <taxon>Actinomycetes</taxon>
        <taxon>Pseudonocardiales</taxon>
        <taxon>Pseudonocardiaceae</taxon>
        <taxon>Saccharothrix</taxon>
    </lineage>
</organism>
<dbReference type="Gene3D" id="3.30.1330.80">
    <property type="entry name" value="Hypothetical protein, similar to alpha- acetolactate decarboxylase, domain 2"/>
    <property type="match status" value="1"/>
</dbReference>
<comment type="caution">
    <text evidence="2">The sequence shown here is derived from an EMBL/GenBank/DDBJ whole genome shotgun (WGS) entry which is preliminary data.</text>
</comment>
<sequence length="140" mass="15845">MFDHQDDFFPALDDFCRHNNVRHAFVPGFIAGFSQADLVATCTPPDDPHAPVWDSIRLDHVEALGSGTLAYDQTTDSVHPHIHVAVGRKHHNATGHTSHLLAAHVQFLTEMLIVEVTDPELHRRRNPDLYDVPQLHFHPR</sequence>
<name>A0A7W7T4Z4_9PSEU</name>
<reference evidence="2 3" key="1">
    <citation type="submission" date="2020-08" db="EMBL/GenBank/DDBJ databases">
        <title>Sequencing the genomes of 1000 actinobacteria strains.</title>
        <authorList>
            <person name="Klenk H.-P."/>
        </authorList>
    </citation>
    <scope>NUCLEOTIDE SEQUENCE [LARGE SCALE GENOMIC DNA]</scope>
    <source>
        <strain evidence="2 3">DSM 45084</strain>
    </source>
</reference>
<evidence type="ECO:0000313" key="3">
    <source>
        <dbReference type="Proteomes" id="UP000542674"/>
    </source>
</evidence>
<evidence type="ECO:0000313" key="2">
    <source>
        <dbReference type="EMBL" id="MBB4966371.1"/>
    </source>
</evidence>
<feature type="domain" description="PPC" evidence="1">
    <location>
        <begin position="1"/>
        <end position="138"/>
    </location>
</feature>
<dbReference type="GO" id="GO:0003677">
    <property type="term" value="F:DNA binding"/>
    <property type="evidence" value="ECO:0007669"/>
    <property type="project" value="UniProtKB-KW"/>
</dbReference>
<accession>A0A7W7T4Z4</accession>
<dbReference type="InterPro" id="IPR005175">
    <property type="entry name" value="PPC_dom"/>
</dbReference>
<dbReference type="EMBL" id="JACHJS010000001">
    <property type="protein sequence ID" value="MBB4966371.1"/>
    <property type="molecule type" value="Genomic_DNA"/>
</dbReference>
<keyword evidence="2" id="KW-0238">DNA-binding</keyword>
<dbReference type="PROSITE" id="PS51742">
    <property type="entry name" value="PPC"/>
    <property type="match status" value="1"/>
</dbReference>
<protein>
    <submittedName>
        <fullName evidence="2">Putative DNA-binding protein with PD1-like motif</fullName>
    </submittedName>
</protein>
<evidence type="ECO:0000259" key="1">
    <source>
        <dbReference type="PROSITE" id="PS51742"/>
    </source>
</evidence>
<keyword evidence="3" id="KW-1185">Reference proteome</keyword>
<dbReference type="Pfam" id="PF03479">
    <property type="entry name" value="PCC"/>
    <property type="match status" value="1"/>
</dbReference>
<dbReference type="SUPFAM" id="SSF117856">
    <property type="entry name" value="AF0104/ALDC/Ptd012-like"/>
    <property type="match status" value="1"/>
</dbReference>
<dbReference type="AlphaFoldDB" id="A0A7W7T4Z4"/>
<proteinExistence type="predicted"/>
<gene>
    <name evidence="2" type="ORF">F4559_003730</name>
</gene>
<dbReference type="Proteomes" id="UP000542674">
    <property type="component" value="Unassembled WGS sequence"/>
</dbReference>